<evidence type="ECO:0007829" key="2">
    <source>
        <dbReference type="PDB" id="7PBH"/>
    </source>
</evidence>
<accession>A0A524EIQ6</accession>
<sequence>MCGYNLGTEWISLRSKLEMSDPVMEAYTQAYEASNQMVQAFGVIKADGSVLWQSNNWDLSADAQQLISAVNNQSASVKQNDVKYSTIRTSPESLVARNVQGNGTLILARIEDDKWVVAWASADAAPDSVYVDIDRAAKALKGKI</sequence>
<dbReference type="PDB" id="7PBH">
    <property type="method" value="NMR"/>
    <property type="chains" value="A=1-144"/>
</dbReference>
<reference evidence="1" key="1">
    <citation type="submission" date="2019-01" db="EMBL/GenBank/DDBJ databases">
        <title>Elucidating Asgardaeota metabolism in a sunlit microoxic niche using comparative genomics.</title>
        <authorList>
            <person name="Bulzu P.-A."/>
            <person name="Andrei S.-A."/>
            <person name="Salcher M."/>
            <person name="Mehrshad M."/>
            <person name="Inoue K."/>
            <person name="Kandori H."/>
            <person name="Beja O."/>
            <person name="Ghai R."/>
            <person name="Banciu H.L."/>
        </authorList>
    </citation>
    <scope>NUCLEOTIDE SEQUENCE</scope>
    <source>
        <strain evidence="1">TEKIR_14</strain>
    </source>
</reference>
<gene>
    <name evidence="1" type="ORF">EU537_07650</name>
</gene>
<dbReference type="EMBL" id="SDNP01000017">
    <property type="protein sequence ID" value="TFG12995.1"/>
    <property type="molecule type" value="Genomic_DNA"/>
</dbReference>
<organism evidence="1">
    <name type="scientific">Thorarchaeota archaeon (strain OWC)</name>
    <dbReference type="NCBI Taxonomy" id="2053491"/>
    <lineage>
        <taxon>Archaea</taxon>
        <taxon>Promethearchaeati</taxon>
        <taxon>Candidatus Thorarchaeota</taxon>
    </lineage>
</organism>
<name>A0ACD6BAL2_THOAR</name>
<evidence type="ECO:0000313" key="1">
    <source>
        <dbReference type="EMBL" id="TFG12995.1"/>
    </source>
</evidence>
<comment type="caution">
    <text evidence="1">The sequence shown here is derived from an EMBL/GenBank/DDBJ whole genome shotgun (WGS) entry which is preliminary data.</text>
</comment>
<protein>
    <submittedName>
        <fullName evidence="1">Uncharacterized protein</fullName>
    </submittedName>
</protein>
<reference evidence="2" key="2">
    <citation type="journal article" date="2022" name="Adv Biol (Weinh)">
        <title>Structural Characterization of a Thorarchaeota Profilin Indicates Eukaryotic-Like Features but with an Extended N-Terminus.</title>
        <authorList>
            <person name="Inturi R."/>
            <person name="Lara S."/>
            <person name="Derweesh M."/>
            <person name="Chi C.N."/>
        </authorList>
    </citation>
    <scope>STRUCTURE BY NMR OF 1-144</scope>
</reference>
<proteinExistence type="evidence at protein level"/>
<accession>A0ACD6BAL2</accession>
<keyword evidence="2" id="KW-0002">3D-structure</keyword>